<sequence>MEFPNGPRTPEEKPSNRYDDDSDDGGLLDASAVPMSADPIAQRFPGIAPGQPILDDGGALPSEMFNAETAAAIFQEMDEAAAREEAARVAREAEERNAAALTAGLLFEDDDDVSVPRNPPKTPPLEPGMEPLPGELGFVDSEVATAEVAAPEVAAPEVVAPEVVAPEVVAEDADHESDGEIPSRPRTWEEDEKTSNMKAVSIVLISQNFHPKAFKEILLEISNDIRAPEFSCSSELIRFLTEELIEEGSTVDIRTKTLNVELGFEFYPALPVTGRDVAMLFQILGFRNVVNIVHALLSDCRIVLASSSLMRLSRCQNAILSLLYPFVYVHSCVTILPDSLGEVLESPTPFLIGVLTEFVTNFGEGNIVVYLDNGEVQIPDNTEILKSEDYYYNSLHHRLRNVLFPTTSQEDLAIPKDERVPVDEFVLDKKLRACFILYFAELLYGYQYYILYTRIKGNFEKKRTASLSFHVGAFRGFRRLTDPMSSCLLKSVHFQTFILSRALPRRKHDLFDEISCFKELDQLVYKQAANAFESKKIIEHISCELVQKERFMEKCSARKQELFTKIYWKAGMKLLESNNSVIHTIKPKMRNNVLLQAVLPIVNIHVAYHANQFDAYAHRIEALRNCITSIFESKAGFASKSLDAVKTSMRFAPLRIELCRLLNQKSSTNFLLTDKQFEDVALLMNSALQGECEEDNDGVVRSLMYLSNVFSRKLSQGIQQYMYTAIQEHKVWKNQRFWTSCFYYEVHEMLFSEMLKKDRKITESLWCHTLRPCAMEMIDMDDTDQEELVRQENEMIQAQAKHFANLMICLQIPLTEEFFDHEENNSKLQKEKCRFIAYTLDSILGVTGRINGLSLQKIETYVEAHVESLRDVYLELATGEHLKKGNFDPILVCHSEFLLCDPINCYLLPSTEDSEMSLNRLENVLPAEGSLFLTNYRVIFKGKSVDLNVSNATIVQTLPLYSVESWKKLTSKKLVPSLLIEKGVRIEHIIAIHSTCVATITVTFDEDETNNTIIEKFLETIDANCHNSFAFYSTRKEIKVTDNSSHKFGTLNSAIRGLTKKKIDNRRIRNSSSQRGSIQLTLDKMDELEHLKKNAHLRYAVIDYPRLGLNSKTVNLRMSASNLVYTVCPSYPGNFIVPSETNESEIAKVAKGFVDHRLPVVVWMHENGSLLIRASAFTSTDMVKKLKKVVNYRRATPKLTGSINGSLQTLNSKTSSNEESSSNVVAGAEIKSAEVQVNYFAKLASSSQMVLSYSLPSMYADKSNVFNESCSSNGVSKRNGSHEAFTITSNGLPPPRVHRKALYVLLEKGHPVKIPADINAEVVMVRIVKESELRKAHQKARQIHSKEVQSDKKVSYLENWNSSNWPQCVSRMLELSNSIVALISLYNSSVAICLESGRSVTPILSSLSQLLSDPFYRTCDGFQILVEKEWLAFGHCFHKETEMCSSSFMCFLDCVHQVAQQFPTVFEFSDFFLNFIAYHSTSGYFRTFIEDCEEKRLQSDANEFYLPDDLTSINVWEYIKLRNRMTTTFINDMYEQFGDVIVPSSSLSRIQMWQFLTETHLRYGSPYDIESAYHERKLVDPDMEEELWMSVDNDNEQNRFKKPIKSCERDANTSAIIKALQKSILIELFEASEKKNTSTTENIGKETVHVLIPFNVGASPVKCYCCTNILTRWSKAVQCKKCRIHVHEGCINRNITIGNVSHTWEEKPMEEIKLPPAAIQFSTPLSEKIAYSPNTTLTRESLSPPLVPVIPPLCTGYLSKRGAKLKLWVPRFFVLYPDLPKIFYYEEFEKWKCAEKPLGSIDLIEFKSFTLEQTGRRGIIELIVKNRSYRFLSENVNEAVRWKECIEQVIRD</sequence>
<comment type="similarity">
    <text evidence="1">Belongs to the protein-tyrosine phosphatase family. Non-receptor class myotubularin subfamily.</text>
</comment>
<dbReference type="GO" id="GO:0046872">
    <property type="term" value="F:metal ion binding"/>
    <property type="evidence" value="ECO:0007669"/>
    <property type="project" value="UniProtKB-KW"/>
</dbReference>
<dbReference type="InterPro" id="IPR001194">
    <property type="entry name" value="cDENN_dom"/>
</dbReference>
<dbReference type="InterPro" id="IPR043153">
    <property type="entry name" value="DENN_C"/>
</dbReference>
<dbReference type="Pfam" id="PF02893">
    <property type="entry name" value="GRAM"/>
    <property type="match status" value="1"/>
</dbReference>
<dbReference type="Pfam" id="PF02141">
    <property type="entry name" value="DENN"/>
    <property type="match status" value="1"/>
</dbReference>
<keyword evidence="4" id="KW-0862">Zinc</keyword>
<dbReference type="PANTHER" id="PTHR10807">
    <property type="entry name" value="MYOTUBULARIN-RELATED"/>
    <property type="match status" value="1"/>
</dbReference>
<dbReference type="GO" id="GO:0005085">
    <property type="term" value="F:guanyl-nucleotide exchange factor activity"/>
    <property type="evidence" value="ECO:0007669"/>
    <property type="project" value="TreeGrafter"/>
</dbReference>
<dbReference type="Gene3D" id="2.30.29.30">
    <property type="entry name" value="Pleckstrin-homology domain (PH domain)/Phosphotyrosine-binding domain (PTB)"/>
    <property type="match status" value="1"/>
</dbReference>
<dbReference type="Proteomes" id="UP000005237">
    <property type="component" value="Unassembled WGS sequence"/>
</dbReference>
<evidence type="ECO:0000313" key="11">
    <source>
        <dbReference type="Proteomes" id="UP000005237"/>
    </source>
</evidence>
<dbReference type="PANTHER" id="PTHR10807:SF109">
    <property type="entry name" value="SET DOMAIN BINDING FACTOR, ISOFORM A"/>
    <property type="match status" value="1"/>
</dbReference>
<dbReference type="SMART" id="SM00801">
    <property type="entry name" value="dDENN"/>
    <property type="match status" value="1"/>
</dbReference>
<evidence type="ECO:0000256" key="3">
    <source>
        <dbReference type="ARBA" id="ARBA00022723"/>
    </source>
</evidence>
<dbReference type="Pfam" id="PF00169">
    <property type="entry name" value="PH"/>
    <property type="match status" value="1"/>
</dbReference>
<reference evidence="10" key="2">
    <citation type="submission" date="2022-06" db="UniProtKB">
        <authorList>
            <consortium name="EnsemblMetazoa"/>
        </authorList>
    </citation>
    <scope>IDENTIFICATION</scope>
    <source>
        <strain evidence="10">DF5081</strain>
    </source>
</reference>
<dbReference type="InterPro" id="IPR022096">
    <property type="entry name" value="SBF1/SBF2"/>
</dbReference>
<feature type="region of interest" description="Disordered" evidence="5">
    <location>
        <begin position="171"/>
        <end position="192"/>
    </location>
</feature>
<dbReference type="GO" id="GO:0005737">
    <property type="term" value="C:cytoplasm"/>
    <property type="evidence" value="ECO:0007669"/>
    <property type="project" value="TreeGrafter"/>
</dbReference>
<dbReference type="PROSITE" id="PS50081">
    <property type="entry name" value="ZF_DAG_PE_2"/>
    <property type="match status" value="1"/>
</dbReference>
<dbReference type="InterPro" id="IPR001849">
    <property type="entry name" value="PH_domain"/>
</dbReference>
<dbReference type="SMART" id="SM00233">
    <property type="entry name" value="PH"/>
    <property type="match status" value="1"/>
</dbReference>
<dbReference type="SUPFAM" id="SSF50729">
    <property type="entry name" value="PH domain-like"/>
    <property type="match status" value="1"/>
</dbReference>
<evidence type="ECO:0000256" key="5">
    <source>
        <dbReference type="SAM" id="MobiDB-lite"/>
    </source>
</evidence>
<name>A0A8R1HJZ7_CAEJA</name>
<keyword evidence="11" id="KW-1185">Reference proteome</keyword>
<feature type="domain" description="Myotubularin phosphatase" evidence="9">
    <location>
        <begin position="1094"/>
        <end position="1557"/>
    </location>
</feature>
<reference evidence="11" key="1">
    <citation type="submission" date="2010-08" db="EMBL/GenBank/DDBJ databases">
        <authorList>
            <consortium name="Caenorhabditis japonica Sequencing Consortium"/>
            <person name="Wilson R.K."/>
        </authorList>
    </citation>
    <scope>NUCLEOTIDE SEQUENCE [LARGE SCALE GENOMIC DNA]</scope>
    <source>
        <strain evidence="11">DF5081</strain>
    </source>
</reference>
<dbReference type="PROSITE" id="PS51339">
    <property type="entry name" value="PPASE_MYOTUBULARIN"/>
    <property type="match status" value="1"/>
</dbReference>
<dbReference type="InterPro" id="IPR010569">
    <property type="entry name" value="Myotubularin-like_Pase_dom"/>
</dbReference>
<evidence type="ECO:0000259" key="6">
    <source>
        <dbReference type="PROSITE" id="PS50003"/>
    </source>
</evidence>
<protein>
    <recommendedName>
        <fullName evidence="12">Myotubularin-related protein 5</fullName>
    </recommendedName>
</protein>
<feature type="compositionally biased region" description="Basic and acidic residues" evidence="5">
    <location>
        <begin position="9"/>
        <end position="19"/>
    </location>
</feature>
<evidence type="ECO:0000313" key="10">
    <source>
        <dbReference type="EnsemblMetazoa" id="CJA03937.1"/>
    </source>
</evidence>
<evidence type="ECO:0000256" key="2">
    <source>
        <dbReference type="ARBA" id="ARBA00022553"/>
    </source>
</evidence>
<evidence type="ECO:0000256" key="4">
    <source>
        <dbReference type="ARBA" id="ARBA00022833"/>
    </source>
</evidence>
<dbReference type="InterPro" id="IPR002219">
    <property type="entry name" value="PKC_DAG/PE"/>
</dbReference>
<feature type="compositionally biased region" description="Basic and acidic residues" evidence="5">
    <location>
        <begin position="176"/>
        <end position="188"/>
    </location>
</feature>
<dbReference type="Gene3D" id="3.40.50.11500">
    <property type="match status" value="1"/>
</dbReference>
<dbReference type="SUPFAM" id="SSF52799">
    <property type="entry name" value="(Phosphotyrosine protein) phosphatases II"/>
    <property type="match status" value="1"/>
</dbReference>
<dbReference type="SUPFAM" id="SSF57889">
    <property type="entry name" value="Cysteine-rich domain"/>
    <property type="match status" value="1"/>
</dbReference>
<evidence type="ECO:0000259" key="7">
    <source>
        <dbReference type="PROSITE" id="PS50081"/>
    </source>
</evidence>
<dbReference type="InterPro" id="IPR037516">
    <property type="entry name" value="Tripartite_DENN"/>
</dbReference>
<dbReference type="SMART" id="SM00568">
    <property type="entry name" value="GRAM"/>
    <property type="match status" value="1"/>
</dbReference>
<keyword evidence="2" id="KW-0597">Phosphoprotein</keyword>
<feature type="region of interest" description="Disordered" evidence="5">
    <location>
        <begin position="1"/>
        <end position="36"/>
    </location>
</feature>
<evidence type="ECO:0000259" key="9">
    <source>
        <dbReference type="PROSITE" id="PS51339"/>
    </source>
</evidence>
<evidence type="ECO:0008006" key="12">
    <source>
        <dbReference type="Google" id="ProtNLM"/>
    </source>
</evidence>
<dbReference type="CDD" id="cd00029">
    <property type="entry name" value="C1"/>
    <property type="match status" value="1"/>
</dbReference>
<dbReference type="InterPro" id="IPR046349">
    <property type="entry name" value="C1-like_sf"/>
</dbReference>
<dbReference type="GO" id="GO:0016020">
    <property type="term" value="C:membrane"/>
    <property type="evidence" value="ECO:0007669"/>
    <property type="project" value="TreeGrafter"/>
</dbReference>
<organism evidence="10 11">
    <name type="scientific">Caenorhabditis japonica</name>
    <dbReference type="NCBI Taxonomy" id="281687"/>
    <lineage>
        <taxon>Eukaryota</taxon>
        <taxon>Metazoa</taxon>
        <taxon>Ecdysozoa</taxon>
        <taxon>Nematoda</taxon>
        <taxon>Chromadorea</taxon>
        <taxon>Rhabditida</taxon>
        <taxon>Rhabditina</taxon>
        <taxon>Rhabditomorpha</taxon>
        <taxon>Rhabditoidea</taxon>
        <taxon>Rhabditidae</taxon>
        <taxon>Peloderinae</taxon>
        <taxon>Caenorhabditis</taxon>
    </lineage>
</organism>
<dbReference type="SMART" id="SM00799">
    <property type="entry name" value="DENN"/>
    <property type="match status" value="1"/>
</dbReference>
<feature type="region of interest" description="Disordered" evidence="5">
    <location>
        <begin position="110"/>
        <end position="130"/>
    </location>
</feature>
<accession>A0A8R1HJZ7</accession>
<dbReference type="PROSITE" id="PS50003">
    <property type="entry name" value="PH_DOMAIN"/>
    <property type="match status" value="1"/>
</dbReference>
<proteinExistence type="inferred from homology"/>
<feature type="region of interest" description="Disordered" evidence="5">
    <location>
        <begin position="41"/>
        <end position="60"/>
    </location>
</feature>
<dbReference type="InterPro" id="IPR005112">
    <property type="entry name" value="dDENN_dom"/>
</dbReference>
<feature type="domain" description="PH" evidence="6">
    <location>
        <begin position="1751"/>
        <end position="1851"/>
    </location>
</feature>
<dbReference type="InterPro" id="IPR029021">
    <property type="entry name" value="Prot-tyrosine_phosphatase-like"/>
</dbReference>
<dbReference type="Pfam" id="PF12335">
    <property type="entry name" value="SBF2"/>
    <property type="match status" value="1"/>
</dbReference>
<dbReference type="Pfam" id="PF06602">
    <property type="entry name" value="Myotub-related"/>
    <property type="match status" value="1"/>
</dbReference>
<evidence type="ECO:0000256" key="1">
    <source>
        <dbReference type="ARBA" id="ARBA00007471"/>
    </source>
</evidence>
<dbReference type="InterPro" id="IPR004182">
    <property type="entry name" value="GRAM"/>
</dbReference>
<feature type="compositionally biased region" description="Pro residues" evidence="5">
    <location>
        <begin position="117"/>
        <end position="126"/>
    </location>
</feature>
<dbReference type="InterPro" id="IPR011993">
    <property type="entry name" value="PH-like_dom_sf"/>
</dbReference>
<evidence type="ECO:0000259" key="8">
    <source>
        <dbReference type="PROSITE" id="PS50211"/>
    </source>
</evidence>
<dbReference type="InterPro" id="IPR030564">
    <property type="entry name" value="Myotubularin"/>
</dbReference>
<feature type="domain" description="Phorbol-ester/DAG-type" evidence="7">
    <location>
        <begin position="1648"/>
        <end position="1698"/>
    </location>
</feature>
<dbReference type="EnsemblMetazoa" id="CJA03937.1">
    <property type="protein sequence ID" value="CJA03937.1"/>
    <property type="gene ID" value="WBGene00123141"/>
</dbReference>
<feature type="domain" description="UDENN" evidence="8">
    <location>
        <begin position="110"/>
        <end position="508"/>
    </location>
</feature>
<dbReference type="PROSITE" id="PS50211">
    <property type="entry name" value="DENN"/>
    <property type="match status" value="1"/>
</dbReference>
<keyword evidence="3" id="KW-0479">Metal-binding</keyword>